<dbReference type="EMBL" id="CACRSL010000003">
    <property type="protein sequence ID" value="VYT14678.1"/>
    <property type="molecule type" value="Genomic_DNA"/>
</dbReference>
<accession>A0A6N2UAD8</accession>
<dbReference type="AlphaFoldDB" id="A0A6N2UAD8"/>
<organism evidence="1">
    <name type="scientific">uncultured Anaerotruncus sp</name>
    <dbReference type="NCBI Taxonomy" id="905011"/>
    <lineage>
        <taxon>Bacteria</taxon>
        <taxon>Bacillati</taxon>
        <taxon>Bacillota</taxon>
        <taxon>Clostridia</taxon>
        <taxon>Eubacteriales</taxon>
        <taxon>Oscillospiraceae</taxon>
        <taxon>Anaerotruncus</taxon>
        <taxon>environmental samples</taxon>
    </lineage>
</organism>
<proteinExistence type="predicted"/>
<protein>
    <submittedName>
        <fullName evidence="1">Uncharacterized protein</fullName>
    </submittedName>
</protein>
<sequence>MRLMHFNEMEQHGHDVYEFAYGYDESSPQHWRTDSLYVDAESLWELGPYLNRVFPAFAYYGPQRVTVEQWKAVREACLEKEPTRRAFFDGVEQWLVESPEPRCDFWILGV</sequence>
<reference evidence="1" key="1">
    <citation type="submission" date="2019-11" db="EMBL/GenBank/DDBJ databases">
        <authorList>
            <person name="Feng L."/>
        </authorList>
    </citation>
    <scope>NUCLEOTIDE SEQUENCE</scope>
    <source>
        <strain evidence="1">AundefinedLFYP135</strain>
    </source>
</reference>
<name>A0A6N2UAD8_9FIRM</name>
<evidence type="ECO:0000313" key="1">
    <source>
        <dbReference type="EMBL" id="VYT14678.1"/>
    </source>
</evidence>
<gene>
    <name evidence="1" type="ORF">AULFYP135_01831</name>
</gene>